<dbReference type="EMBL" id="CAAALY010027544">
    <property type="protein sequence ID" value="VEL16205.1"/>
    <property type="molecule type" value="Genomic_DNA"/>
</dbReference>
<dbReference type="PROSITE" id="PS00018">
    <property type="entry name" value="EF_HAND_1"/>
    <property type="match status" value="1"/>
</dbReference>
<dbReference type="InterPro" id="IPR011992">
    <property type="entry name" value="EF-hand-dom_pair"/>
</dbReference>
<evidence type="ECO:0000313" key="3">
    <source>
        <dbReference type="EMBL" id="VEL16205.1"/>
    </source>
</evidence>
<dbReference type="InterPro" id="IPR002048">
    <property type="entry name" value="EF_hand_dom"/>
</dbReference>
<gene>
    <name evidence="3" type="ORF">PXEA_LOCUS9645</name>
</gene>
<dbReference type="AlphaFoldDB" id="A0A3S5CKM3"/>
<dbReference type="SUPFAM" id="SSF47473">
    <property type="entry name" value="EF-hand"/>
    <property type="match status" value="1"/>
</dbReference>
<dbReference type="OrthoDB" id="442428at2759"/>
<evidence type="ECO:0000256" key="1">
    <source>
        <dbReference type="ARBA" id="ARBA00022837"/>
    </source>
</evidence>
<keyword evidence="1" id="KW-0106">Calcium</keyword>
<proteinExistence type="predicted"/>
<dbReference type="Proteomes" id="UP000784294">
    <property type="component" value="Unassembled WGS sequence"/>
</dbReference>
<protein>
    <recommendedName>
        <fullName evidence="2">EF-hand domain-containing protein</fullName>
    </recommendedName>
</protein>
<dbReference type="InterPro" id="IPR018247">
    <property type="entry name" value="EF_Hand_1_Ca_BS"/>
</dbReference>
<organism evidence="3 4">
    <name type="scientific">Protopolystoma xenopodis</name>
    <dbReference type="NCBI Taxonomy" id="117903"/>
    <lineage>
        <taxon>Eukaryota</taxon>
        <taxon>Metazoa</taxon>
        <taxon>Spiralia</taxon>
        <taxon>Lophotrochozoa</taxon>
        <taxon>Platyhelminthes</taxon>
        <taxon>Monogenea</taxon>
        <taxon>Polyopisthocotylea</taxon>
        <taxon>Polystomatidea</taxon>
        <taxon>Polystomatidae</taxon>
        <taxon>Protopolystoma</taxon>
    </lineage>
</organism>
<dbReference type="CDD" id="cd00051">
    <property type="entry name" value="EFh"/>
    <property type="match status" value="1"/>
</dbReference>
<name>A0A3S5CKM3_9PLAT</name>
<comment type="caution">
    <text evidence="3">The sequence shown here is derived from an EMBL/GenBank/DDBJ whole genome shotgun (WGS) entry which is preliminary data.</text>
</comment>
<keyword evidence="4" id="KW-1185">Reference proteome</keyword>
<reference evidence="3" key="1">
    <citation type="submission" date="2018-11" db="EMBL/GenBank/DDBJ databases">
        <authorList>
            <consortium name="Pathogen Informatics"/>
        </authorList>
    </citation>
    <scope>NUCLEOTIDE SEQUENCE</scope>
</reference>
<feature type="domain" description="EF-hand" evidence="2">
    <location>
        <begin position="32"/>
        <end position="67"/>
    </location>
</feature>
<dbReference type="PROSITE" id="PS50222">
    <property type="entry name" value="EF_HAND_2"/>
    <property type="match status" value="1"/>
</dbReference>
<evidence type="ECO:0000313" key="4">
    <source>
        <dbReference type="Proteomes" id="UP000784294"/>
    </source>
</evidence>
<dbReference type="GO" id="GO:0005509">
    <property type="term" value="F:calcium ion binding"/>
    <property type="evidence" value="ECO:0007669"/>
    <property type="project" value="InterPro"/>
</dbReference>
<sequence>MLFAPKGLISLNEFKAACRHLNTCRLPGTNSVDEEGISDLAKSIDLNGDGEIDFNEFLEAFRIVDSDRQRNSDEGTEEAIEELDLPKSAVASQRRGLFK</sequence>
<evidence type="ECO:0000259" key="2">
    <source>
        <dbReference type="PROSITE" id="PS50222"/>
    </source>
</evidence>
<dbReference type="Pfam" id="PF13499">
    <property type="entry name" value="EF-hand_7"/>
    <property type="match status" value="1"/>
</dbReference>
<accession>A0A3S5CKM3</accession>
<dbReference type="Gene3D" id="1.10.238.10">
    <property type="entry name" value="EF-hand"/>
    <property type="match status" value="1"/>
</dbReference>